<evidence type="ECO:0000313" key="4">
    <source>
        <dbReference type="Proteomes" id="UP000250266"/>
    </source>
</evidence>
<proteinExistence type="predicted"/>
<dbReference type="SMART" id="SM00915">
    <property type="entry name" value="Jacalin"/>
    <property type="match status" value="1"/>
</dbReference>
<feature type="domain" description="Jacalin-type lectin" evidence="2">
    <location>
        <begin position="40"/>
        <end position="181"/>
    </location>
</feature>
<dbReference type="SUPFAM" id="SSF51101">
    <property type="entry name" value="Mannose-binding lectins"/>
    <property type="match status" value="1"/>
</dbReference>
<dbReference type="InterPro" id="IPR001229">
    <property type="entry name" value="Jacalin-like_lectin_dom"/>
</dbReference>
<reference evidence="3 4" key="1">
    <citation type="journal article" date="2016" name="Nat. Commun.">
        <title>Ectomycorrhizal ecology is imprinted in the genome of the dominant symbiotic fungus Cenococcum geophilum.</title>
        <authorList>
            <consortium name="DOE Joint Genome Institute"/>
            <person name="Peter M."/>
            <person name="Kohler A."/>
            <person name="Ohm R.A."/>
            <person name="Kuo A."/>
            <person name="Krutzmann J."/>
            <person name="Morin E."/>
            <person name="Arend M."/>
            <person name="Barry K.W."/>
            <person name="Binder M."/>
            <person name="Choi C."/>
            <person name="Clum A."/>
            <person name="Copeland A."/>
            <person name="Grisel N."/>
            <person name="Haridas S."/>
            <person name="Kipfer T."/>
            <person name="LaButti K."/>
            <person name="Lindquist E."/>
            <person name="Lipzen A."/>
            <person name="Maire R."/>
            <person name="Meier B."/>
            <person name="Mihaltcheva S."/>
            <person name="Molinier V."/>
            <person name="Murat C."/>
            <person name="Poggeler S."/>
            <person name="Quandt C.A."/>
            <person name="Sperisen C."/>
            <person name="Tritt A."/>
            <person name="Tisserant E."/>
            <person name="Crous P.W."/>
            <person name="Henrissat B."/>
            <person name="Nehls U."/>
            <person name="Egli S."/>
            <person name="Spatafora J.W."/>
            <person name="Grigoriev I.V."/>
            <person name="Martin F.M."/>
        </authorList>
    </citation>
    <scope>NUCLEOTIDE SEQUENCE [LARGE SCALE GENOMIC DNA]</scope>
    <source>
        <strain evidence="3 4">CBS 459.81</strain>
    </source>
</reference>
<feature type="signal peptide" evidence="1">
    <location>
        <begin position="1"/>
        <end position="21"/>
    </location>
</feature>
<gene>
    <name evidence="3" type="ORF">K432DRAFT_422506</name>
</gene>
<dbReference type="Gene3D" id="2.170.15.10">
    <property type="entry name" value="Proaerolysin, chain A, domain 3"/>
    <property type="match status" value="1"/>
</dbReference>
<dbReference type="PROSITE" id="PS51752">
    <property type="entry name" value="JACALIN_LECTIN"/>
    <property type="match status" value="1"/>
</dbReference>
<dbReference type="EMBL" id="KV744835">
    <property type="protein sequence ID" value="OCK84546.1"/>
    <property type="molecule type" value="Genomic_DNA"/>
</dbReference>
<organism evidence="3 4">
    <name type="scientific">Lepidopterella palustris CBS 459.81</name>
    <dbReference type="NCBI Taxonomy" id="1314670"/>
    <lineage>
        <taxon>Eukaryota</taxon>
        <taxon>Fungi</taxon>
        <taxon>Dikarya</taxon>
        <taxon>Ascomycota</taxon>
        <taxon>Pezizomycotina</taxon>
        <taxon>Dothideomycetes</taxon>
        <taxon>Pleosporomycetidae</taxon>
        <taxon>Mytilinidiales</taxon>
        <taxon>Argynnaceae</taxon>
        <taxon>Lepidopterella</taxon>
    </lineage>
</organism>
<protein>
    <recommendedName>
        <fullName evidence="2">Jacalin-type lectin domain-containing protein</fullName>
    </recommendedName>
</protein>
<feature type="chain" id="PRO_5034855642" description="Jacalin-type lectin domain-containing protein" evidence="1">
    <location>
        <begin position="22"/>
        <end position="371"/>
    </location>
</feature>
<dbReference type="Gene3D" id="2.100.10.30">
    <property type="entry name" value="Jacalin-like lectin domain"/>
    <property type="match status" value="1"/>
</dbReference>
<dbReference type="OrthoDB" id="3758675at2759"/>
<dbReference type="InterPro" id="IPR036404">
    <property type="entry name" value="Jacalin-like_lectin_dom_sf"/>
</dbReference>
<accession>A0A8E2EIG4</accession>
<keyword evidence="4" id="KW-1185">Reference proteome</keyword>
<keyword evidence="1" id="KW-0732">Signal</keyword>
<dbReference type="CDD" id="cd09302">
    <property type="entry name" value="Jacalin_like"/>
    <property type="match status" value="1"/>
</dbReference>
<name>A0A8E2EIG4_9PEZI</name>
<dbReference type="AlphaFoldDB" id="A0A8E2EIG4"/>
<sequence>MVSFRFSGLAVLSTIALLASAAPAVVKPRSDVDPFPPGPWASIQEVGGDGGSAWQESKWDSGLVVMAIQVWDDGSRLRGIQLTYTDGSTSVVYGEPSGGNDRTLTLDVGGGELVTSLTLWGDGVGSRAGRVLIQTNKQQFNAGKDTSSQTGYPADVGGGIITGAFGRAGQDLDALGFLFLRAKITKISITDVVLSQALTTANFPPQVETLSQTPFFNSQTTNVSWQFTNSITKSVTKTVTTSTAKTLGGSTEVDIQFGIDFIGTEENTLKQTFTYETTTTDTSATATQDTVTFSWNIGGTLAPGTGVNACARAASGSANNVGYNAQAIVYLSDGSQFTLPETGQYTFLVWSQSYAEALPYGQDCTTLVPQG</sequence>
<evidence type="ECO:0000259" key="2">
    <source>
        <dbReference type="PROSITE" id="PS51752"/>
    </source>
</evidence>
<evidence type="ECO:0000313" key="3">
    <source>
        <dbReference type="EMBL" id="OCK84546.1"/>
    </source>
</evidence>
<evidence type="ECO:0000256" key="1">
    <source>
        <dbReference type="SAM" id="SignalP"/>
    </source>
</evidence>
<dbReference type="Proteomes" id="UP000250266">
    <property type="component" value="Unassembled WGS sequence"/>
</dbReference>
<dbReference type="Pfam" id="PF01419">
    <property type="entry name" value="Jacalin"/>
    <property type="match status" value="1"/>
</dbReference>